<evidence type="ECO:0000256" key="5">
    <source>
        <dbReference type="ARBA" id="ARBA00023027"/>
    </source>
</evidence>
<dbReference type="InterPro" id="IPR050501">
    <property type="entry name" value="ICDH/IPMDH"/>
</dbReference>
<feature type="domain" description="Isopropylmalate dehydrogenase-like" evidence="8">
    <location>
        <begin position="5"/>
        <end position="346"/>
    </location>
</feature>
<keyword evidence="6" id="KW-0464">Manganese</keyword>
<dbReference type="InterPro" id="IPR024084">
    <property type="entry name" value="IsoPropMal-DH-like_dom"/>
</dbReference>
<dbReference type="Proteomes" id="UP000653076">
    <property type="component" value="Unassembled WGS sequence"/>
</dbReference>
<evidence type="ECO:0000259" key="8">
    <source>
        <dbReference type="SMART" id="SM01329"/>
    </source>
</evidence>
<dbReference type="InterPro" id="IPR019818">
    <property type="entry name" value="IsoCit/isopropylmalate_DH_CS"/>
</dbReference>
<dbReference type="RefSeq" id="WP_239098681.1">
    <property type="nucleotide sequence ID" value="NZ_BOPC01000095.1"/>
</dbReference>
<dbReference type="PROSITE" id="PS00470">
    <property type="entry name" value="IDH_IMDH"/>
    <property type="match status" value="1"/>
</dbReference>
<evidence type="ECO:0000256" key="2">
    <source>
        <dbReference type="ARBA" id="ARBA00001946"/>
    </source>
</evidence>
<dbReference type="SUPFAM" id="SSF53659">
    <property type="entry name" value="Isocitrate/Isopropylmalate dehydrogenase-like"/>
    <property type="match status" value="1"/>
</dbReference>
<dbReference type="PANTHER" id="PTHR43275">
    <property type="entry name" value="D-MALATE DEHYDROGENASE [DECARBOXYLATING]"/>
    <property type="match status" value="1"/>
</dbReference>
<proteinExistence type="predicted"/>
<gene>
    <name evidence="9" type="primary">leuB_2</name>
    <name evidence="9" type="ORF">Vqi01_52370</name>
</gene>
<dbReference type="Gene3D" id="3.40.718.10">
    <property type="entry name" value="Isopropylmalate Dehydrogenase"/>
    <property type="match status" value="1"/>
</dbReference>
<keyword evidence="3" id="KW-0479">Metal-binding</keyword>
<dbReference type="SMART" id="SM01329">
    <property type="entry name" value="Iso_dh"/>
    <property type="match status" value="1"/>
</dbReference>
<comment type="cofactor">
    <cofactor evidence="2">
        <name>Mg(2+)</name>
        <dbReference type="ChEBI" id="CHEBI:18420"/>
    </cofactor>
</comment>
<keyword evidence="10" id="KW-1185">Reference proteome</keyword>
<evidence type="ECO:0000256" key="3">
    <source>
        <dbReference type="ARBA" id="ARBA00022723"/>
    </source>
</evidence>
<reference evidence="9 10" key="1">
    <citation type="submission" date="2021-01" db="EMBL/GenBank/DDBJ databases">
        <title>Whole genome shotgun sequence of Verrucosispora qiuiae NBRC 106684.</title>
        <authorList>
            <person name="Komaki H."/>
            <person name="Tamura T."/>
        </authorList>
    </citation>
    <scope>NUCLEOTIDE SEQUENCE [LARGE SCALE GENOMIC DNA]</scope>
    <source>
        <strain evidence="9 10">NBRC 106684</strain>
    </source>
</reference>
<organism evidence="9 10">
    <name type="scientific">Micromonospora qiuiae</name>
    <dbReference type="NCBI Taxonomy" id="502268"/>
    <lineage>
        <taxon>Bacteria</taxon>
        <taxon>Bacillati</taxon>
        <taxon>Actinomycetota</taxon>
        <taxon>Actinomycetes</taxon>
        <taxon>Micromonosporales</taxon>
        <taxon>Micromonosporaceae</taxon>
        <taxon>Micromonospora</taxon>
    </lineage>
</organism>
<protein>
    <submittedName>
        <fullName evidence="9">3-isopropylmalate dehydrogenase</fullName>
    </submittedName>
</protein>
<keyword evidence="4" id="KW-0560">Oxidoreductase</keyword>
<name>A0ABQ4JKU7_9ACTN</name>
<evidence type="ECO:0000313" key="10">
    <source>
        <dbReference type="Proteomes" id="UP000653076"/>
    </source>
</evidence>
<evidence type="ECO:0000256" key="4">
    <source>
        <dbReference type="ARBA" id="ARBA00023002"/>
    </source>
</evidence>
<evidence type="ECO:0000256" key="7">
    <source>
        <dbReference type="SAM" id="MobiDB-lite"/>
    </source>
</evidence>
<dbReference type="NCBIfam" id="NF002898">
    <property type="entry name" value="PRK03437.1"/>
    <property type="match status" value="1"/>
</dbReference>
<evidence type="ECO:0000256" key="1">
    <source>
        <dbReference type="ARBA" id="ARBA00001936"/>
    </source>
</evidence>
<feature type="region of interest" description="Disordered" evidence="7">
    <location>
        <begin position="354"/>
        <end position="373"/>
    </location>
</feature>
<sequence length="373" mass="39712">MSTQRIALVPGDGIGPEVTAQAVKACDAAARRFGLDLAWEEYELGADYWRITGQVVPKDVEQELAKADAILFGAVGDPSVPPGVLERGLVIHLRTAFDQYVNLRPVKLLPGVPTPIEGLRPEQCDLVILRENTEGAYVGAGGFIHRGGPDEIATQESVNTRKGVERLIRHGFRLATGRRKHVTLVHKANILTYAGDLWQRTFEEVAAEHPDITVDYVHVDAMCLYLVTQPERFDVVVTDNLFGDIITDLGAAVQGGLGLAASGNLNPTCSAPSMFEPVHGSAPDIAGRGWANPAGSILSAALMLEHLGHPEAARGLEDGVKAVLPRLGAMRGPEMGMSTEDFGDAVAAAISESRCRSGSDTVPRAARPAGEHG</sequence>
<comment type="caution">
    <text evidence="9">The sequence shown here is derived from an EMBL/GenBank/DDBJ whole genome shotgun (WGS) entry which is preliminary data.</text>
</comment>
<dbReference type="EMBL" id="BOPC01000095">
    <property type="protein sequence ID" value="GIJ30075.1"/>
    <property type="molecule type" value="Genomic_DNA"/>
</dbReference>
<comment type="cofactor">
    <cofactor evidence="1">
        <name>Mn(2+)</name>
        <dbReference type="ChEBI" id="CHEBI:29035"/>
    </cofactor>
</comment>
<accession>A0ABQ4JKU7</accession>
<dbReference type="Pfam" id="PF00180">
    <property type="entry name" value="Iso_dh"/>
    <property type="match status" value="1"/>
</dbReference>
<evidence type="ECO:0000256" key="6">
    <source>
        <dbReference type="ARBA" id="ARBA00023211"/>
    </source>
</evidence>
<keyword evidence="5" id="KW-0520">NAD</keyword>
<dbReference type="PANTHER" id="PTHR43275:SF1">
    <property type="entry name" value="D-MALATE DEHYDROGENASE [DECARBOXYLATING]"/>
    <property type="match status" value="1"/>
</dbReference>
<evidence type="ECO:0000313" key="9">
    <source>
        <dbReference type="EMBL" id="GIJ30075.1"/>
    </source>
</evidence>